<comment type="caution">
    <text evidence="2">The sequence shown here is derived from an EMBL/GenBank/DDBJ whole genome shotgun (WGS) entry which is preliminary data.</text>
</comment>
<protein>
    <submittedName>
        <fullName evidence="2">Uncharacterized protein</fullName>
    </submittedName>
</protein>
<evidence type="ECO:0000313" key="2">
    <source>
        <dbReference type="EMBL" id="KMQ82899.1"/>
    </source>
</evidence>
<dbReference type="AlphaFoldDB" id="A0A0J7JXY8"/>
<feature type="region of interest" description="Disordered" evidence="1">
    <location>
        <begin position="136"/>
        <end position="160"/>
    </location>
</feature>
<feature type="compositionally biased region" description="Polar residues" evidence="1">
    <location>
        <begin position="151"/>
        <end position="160"/>
    </location>
</feature>
<evidence type="ECO:0000313" key="3">
    <source>
        <dbReference type="Proteomes" id="UP000036403"/>
    </source>
</evidence>
<gene>
    <name evidence="2" type="ORF">RF55_21522</name>
</gene>
<dbReference type="Proteomes" id="UP000036403">
    <property type="component" value="Unassembled WGS sequence"/>
</dbReference>
<dbReference type="EMBL" id="LBMM01022384">
    <property type="protein sequence ID" value="KMQ82899.1"/>
    <property type="molecule type" value="Genomic_DNA"/>
</dbReference>
<proteinExistence type="predicted"/>
<accession>A0A0J7JXY8</accession>
<name>A0A0J7JXY8_LASNI</name>
<evidence type="ECO:0000256" key="1">
    <source>
        <dbReference type="SAM" id="MobiDB-lite"/>
    </source>
</evidence>
<dbReference type="PaxDb" id="67767-A0A0J7JXY8"/>
<sequence>MRPTTPRRLISTASIGVGISRLSAKLNAKTAAIGEMQPHWDGVAYLNRIDRFTQHQMVAPWRKADFAMCRQRQSSQHLHPAGTALGLALVQHRHSITRAVHRHQLHRLIAGIVQPQITACRQTRRHQTQPAIIRPDLIGLGGSSLPHRAETQNGQPRQEK</sequence>
<organism evidence="2 3">
    <name type="scientific">Lasius niger</name>
    <name type="common">Black garden ant</name>
    <dbReference type="NCBI Taxonomy" id="67767"/>
    <lineage>
        <taxon>Eukaryota</taxon>
        <taxon>Metazoa</taxon>
        <taxon>Ecdysozoa</taxon>
        <taxon>Arthropoda</taxon>
        <taxon>Hexapoda</taxon>
        <taxon>Insecta</taxon>
        <taxon>Pterygota</taxon>
        <taxon>Neoptera</taxon>
        <taxon>Endopterygota</taxon>
        <taxon>Hymenoptera</taxon>
        <taxon>Apocrita</taxon>
        <taxon>Aculeata</taxon>
        <taxon>Formicoidea</taxon>
        <taxon>Formicidae</taxon>
        <taxon>Formicinae</taxon>
        <taxon>Lasius</taxon>
        <taxon>Lasius</taxon>
    </lineage>
</organism>
<keyword evidence="3" id="KW-1185">Reference proteome</keyword>
<reference evidence="2 3" key="1">
    <citation type="submission" date="2015-04" db="EMBL/GenBank/DDBJ databases">
        <title>Lasius niger genome sequencing.</title>
        <authorList>
            <person name="Konorov E.A."/>
            <person name="Nikitin M.A."/>
            <person name="Kirill M.V."/>
            <person name="Chang P."/>
        </authorList>
    </citation>
    <scope>NUCLEOTIDE SEQUENCE [LARGE SCALE GENOMIC DNA]</scope>
    <source>
        <tissue evidence="2">Whole</tissue>
    </source>
</reference>